<evidence type="ECO:0000313" key="2">
    <source>
        <dbReference type="Proteomes" id="UP000728032"/>
    </source>
</evidence>
<feature type="non-terminal residue" evidence="1">
    <location>
        <position position="105"/>
    </location>
</feature>
<gene>
    <name evidence="1" type="ORF">ONB1V03_LOCUS19870</name>
</gene>
<keyword evidence="2" id="KW-1185">Reference proteome</keyword>
<name>A0A7R9QYN6_9ACAR</name>
<accession>A0A7R9QYN6</accession>
<proteinExistence type="predicted"/>
<dbReference type="Proteomes" id="UP000728032">
    <property type="component" value="Unassembled WGS sequence"/>
</dbReference>
<dbReference type="OrthoDB" id="2333384at2759"/>
<evidence type="ECO:0000313" key="1">
    <source>
        <dbReference type="EMBL" id="CAD7663310.1"/>
    </source>
</evidence>
<dbReference type="EMBL" id="CAJPVJ010031856">
    <property type="protein sequence ID" value="CAG2180447.1"/>
    <property type="molecule type" value="Genomic_DNA"/>
</dbReference>
<organism evidence="1">
    <name type="scientific">Oppiella nova</name>
    <dbReference type="NCBI Taxonomy" id="334625"/>
    <lineage>
        <taxon>Eukaryota</taxon>
        <taxon>Metazoa</taxon>
        <taxon>Ecdysozoa</taxon>
        <taxon>Arthropoda</taxon>
        <taxon>Chelicerata</taxon>
        <taxon>Arachnida</taxon>
        <taxon>Acari</taxon>
        <taxon>Acariformes</taxon>
        <taxon>Sarcoptiformes</taxon>
        <taxon>Oribatida</taxon>
        <taxon>Brachypylina</taxon>
        <taxon>Oppioidea</taxon>
        <taxon>Oppiidae</taxon>
        <taxon>Oppiella</taxon>
    </lineage>
</organism>
<dbReference type="EMBL" id="OC946681">
    <property type="protein sequence ID" value="CAD7663310.1"/>
    <property type="molecule type" value="Genomic_DNA"/>
</dbReference>
<reference evidence="1" key="1">
    <citation type="submission" date="2020-11" db="EMBL/GenBank/DDBJ databases">
        <authorList>
            <person name="Tran Van P."/>
        </authorList>
    </citation>
    <scope>NUCLEOTIDE SEQUENCE</scope>
</reference>
<protein>
    <submittedName>
        <fullName evidence="1">Uncharacterized protein</fullName>
    </submittedName>
</protein>
<dbReference type="AlphaFoldDB" id="A0A7R9QYN6"/>
<sequence length="105" mass="11546">MASMGRPFCTPLASADMIVATAGVTDNWWISPRRLHSDTTLSALMNIILMLSSIGTYKHVLYQNMDKIQLKDLDISLEGNKRNYISGDTVYGTVGFTVTGGQMEV</sequence>